<feature type="transmembrane region" description="Helical" evidence="5">
    <location>
        <begin position="374"/>
        <end position="394"/>
    </location>
</feature>
<dbReference type="InterPro" id="IPR050768">
    <property type="entry name" value="UPF0353/GerABKA_families"/>
</dbReference>
<dbReference type="STRING" id="266892.SAMN04488054_110100"/>
<evidence type="ECO:0000256" key="1">
    <source>
        <dbReference type="ARBA" id="ARBA00004141"/>
    </source>
</evidence>
<evidence type="ECO:0000256" key="3">
    <source>
        <dbReference type="ARBA" id="ARBA00023136"/>
    </source>
</evidence>
<evidence type="ECO:0000256" key="4">
    <source>
        <dbReference type="PIRNR" id="PIRNR005690"/>
    </source>
</evidence>
<feature type="transmembrane region" description="Helical" evidence="5">
    <location>
        <begin position="401"/>
        <end position="421"/>
    </location>
</feature>
<dbReference type="PANTHER" id="PTHR22550">
    <property type="entry name" value="SPORE GERMINATION PROTEIN"/>
    <property type="match status" value="1"/>
</dbReference>
<name>A0A1I4M7X1_9BACI</name>
<gene>
    <name evidence="6" type="ORF">SAMN04488054_110100</name>
</gene>
<keyword evidence="7" id="KW-1185">Reference proteome</keyword>
<feature type="transmembrane region" description="Helical" evidence="5">
    <location>
        <begin position="433"/>
        <end position="461"/>
    </location>
</feature>
<evidence type="ECO:0000313" key="6">
    <source>
        <dbReference type="EMBL" id="SFL99371.1"/>
    </source>
</evidence>
<evidence type="ECO:0000256" key="2">
    <source>
        <dbReference type="ARBA" id="ARBA00005278"/>
    </source>
</evidence>
<keyword evidence="5" id="KW-1133">Transmembrane helix</keyword>
<dbReference type="Pfam" id="PF03323">
    <property type="entry name" value="GerA"/>
    <property type="match status" value="1"/>
</dbReference>
<proteinExistence type="inferred from homology"/>
<organism evidence="6 7">
    <name type="scientific">Salibacterium qingdaonense</name>
    <dbReference type="NCBI Taxonomy" id="266892"/>
    <lineage>
        <taxon>Bacteria</taxon>
        <taxon>Bacillati</taxon>
        <taxon>Bacillota</taxon>
        <taxon>Bacilli</taxon>
        <taxon>Bacillales</taxon>
        <taxon>Bacillaceae</taxon>
    </lineage>
</organism>
<dbReference type="PANTHER" id="PTHR22550:SF9">
    <property type="entry name" value="STAGE V SPORULATION PROTEIN AF"/>
    <property type="match status" value="1"/>
</dbReference>
<dbReference type="PIRSF" id="PIRSF005690">
    <property type="entry name" value="GerBA"/>
    <property type="match status" value="1"/>
</dbReference>
<comment type="similarity">
    <text evidence="2 4">Belongs to the GerABKA family.</text>
</comment>
<protein>
    <submittedName>
        <fullName evidence="6">Stage V sporulation protein AF</fullName>
    </submittedName>
</protein>
<evidence type="ECO:0000256" key="5">
    <source>
        <dbReference type="SAM" id="Phobius"/>
    </source>
</evidence>
<feature type="transmembrane region" description="Helical" evidence="5">
    <location>
        <begin position="314"/>
        <end position="335"/>
    </location>
</feature>
<reference evidence="6 7" key="1">
    <citation type="submission" date="2016-10" db="EMBL/GenBank/DDBJ databases">
        <authorList>
            <person name="de Groot N.N."/>
        </authorList>
    </citation>
    <scope>NUCLEOTIDE SEQUENCE [LARGE SCALE GENOMIC DNA]</scope>
    <source>
        <strain evidence="6 7">CGMCC 1.6134</strain>
    </source>
</reference>
<dbReference type="GO" id="GO:0009847">
    <property type="term" value="P:spore germination"/>
    <property type="evidence" value="ECO:0007669"/>
    <property type="project" value="UniProtKB-UniRule"/>
</dbReference>
<dbReference type="AlphaFoldDB" id="A0A1I4M7X1"/>
<dbReference type="Proteomes" id="UP000199668">
    <property type="component" value="Unassembled WGS sequence"/>
</dbReference>
<keyword evidence="3 4" id="KW-0472">Membrane</keyword>
<dbReference type="InterPro" id="IPR004995">
    <property type="entry name" value="Spore_Ger"/>
</dbReference>
<evidence type="ECO:0000313" key="7">
    <source>
        <dbReference type="Proteomes" id="UP000199668"/>
    </source>
</evidence>
<dbReference type="GO" id="GO:0005886">
    <property type="term" value="C:plasma membrane"/>
    <property type="evidence" value="ECO:0007669"/>
    <property type="project" value="UniProtKB-SubCell"/>
</dbReference>
<sequence>MRKGKWIFRNKPDAMDLEKQGIPPEDTKASSISPSIEENEEILKERVGIGTSFDTGIRRLHILDREIQIYYVNGLVDMEALTELLKELMKVEARDRKTPYVREAVENHLTEVQVDYKDNLEDCIVEMLSGLVFILIDGEERALVVDVRNYPGRSPKEPDNEKVVRGARDGYTENIIENTGLTRRRVRDERLRHEIMRVGVRSKTDICISYIEDIADPDMVNIIKDELKAINVDGLSMADKVVEEYIVDQGANPMPLVRYTERPDVAAVHLFEGHVVIIVDASPSVIITPTTFFHHVQHAEEYRQAPFIGTYLRWIRFFGMFASLFILPLWLLVVLEPQLLPDQLNYIGPTEDSNVSEFMQIVIAEIGIELMRMAAIHTPSPLATALGLVAALLIGEIAIEVGLFTSEVILYVALGAIGTFATPSYELGIALKIFRFILLIAVVSFQAVGFVITTTVLFLFLASIRSLNKPYLWPFLPFDGKALWQVLVRTTVPNLRRRPGIVNPQDKIRQPPKA</sequence>
<comment type="subcellular location">
    <subcellularLocation>
        <location evidence="4">Cell membrane</location>
    </subcellularLocation>
    <subcellularLocation>
        <location evidence="1">Membrane</location>
        <topology evidence="1">Multi-pass membrane protein</topology>
    </subcellularLocation>
</comment>
<accession>A0A1I4M7X1</accession>
<keyword evidence="5" id="KW-0812">Transmembrane</keyword>
<dbReference type="EMBL" id="FOTY01000010">
    <property type="protein sequence ID" value="SFL99371.1"/>
    <property type="molecule type" value="Genomic_DNA"/>
</dbReference>